<proteinExistence type="predicted"/>
<dbReference type="RefSeq" id="XP_001454001.1">
    <property type="nucleotide sequence ID" value="XM_001453964.1"/>
</dbReference>
<sequence length="345" mass="41136">MKTTKYQSLRIKVKQLDEQNQLREGRVATHRKNCIYPKSLEQDQMFFIFIIYNINDIQYNIYIYICLFRFKQYNEQHKIFGSCKIVKWQLDKQYREKIRQIIETDFLNQLSQAKKISKNDLILLQETLRFIIRIIALNFEINNLEANFGSTTRIIFELYQYFGLSSKAELLQSEKPSQSKQSVFLNLVQHLVDITRMALELTIKSQTNLRLYCLGKEIGEKGVPNNSKVPLLRREQRSESNHQDKVYQSKKSIQRFDSQHIYESLPKSQRTIEETRHYSRDTSAVRNPQQRKTEITQNNKALPCINQMKSIQLSLYRQLKQRNSSIHNSIQTYIRQIYDKNTITD</sequence>
<evidence type="ECO:0000256" key="1">
    <source>
        <dbReference type="SAM" id="MobiDB-lite"/>
    </source>
</evidence>
<dbReference type="AlphaFoldDB" id="A0DU87"/>
<evidence type="ECO:0000313" key="3">
    <source>
        <dbReference type="Proteomes" id="UP000000600"/>
    </source>
</evidence>
<feature type="region of interest" description="Disordered" evidence="1">
    <location>
        <begin position="225"/>
        <end position="246"/>
    </location>
</feature>
<gene>
    <name evidence="2" type="ORF">GSPATT00020276001</name>
</gene>
<accession>A0DU87</accession>
<dbReference type="GeneID" id="5039786"/>
<dbReference type="InParanoid" id="A0DU87"/>
<dbReference type="Proteomes" id="UP000000600">
    <property type="component" value="Unassembled WGS sequence"/>
</dbReference>
<keyword evidence="3" id="KW-1185">Reference proteome</keyword>
<dbReference type="OMA" id="HQDKVYQ"/>
<protein>
    <submittedName>
        <fullName evidence="2">Uncharacterized protein</fullName>
    </submittedName>
</protein>
<dbReference type="EMBL" id="CT868585">
    <property type="protein sequence ID" value="CAK86604.1"/>
    <property type="molecule type" value="Genomic_DNA"/>
</dbReference>
<name>A0DU87_PARTE</name>
<dbReference type="KEGG" id="ptm:GSPATT00020276001"/>
<dbReference type="OrthoDB" id="305984at2759"/>
<dbReference type="HOGENOM" id="CLU_069268_0_0_1"/>
<evidence type="ECO:0000313" key="2">
    <source>
        <dbReference type="EMBL" id="CAK86604.1"/>
    </source>
</evidence>
<reference evidence="2 3" key="1">
    <citation type="journal article" date="2006" name="Nature">
        <title>Global trends of whole-genome duplications revealed by the ciliate Paramecium tetraurelia.</title>
        <authorList>
            <consortium name="Genoscope"/>
            <person name="Aury J.-M."/>
            <person name="Jaillon O."/>
            <person name="Duret L."/>
            <person name="Noel B."/>
            <person name="Jubin C."/>
            <person name="Porcel B.M."/>
            <person name="Segurens B."/>
            <person name="Daubin V."/>
            <person name="Anthouard V."/>
            <person name="Aiach N."/>
            <person name="Arnaiz O."/>
            <person name="Billaut A."/>
            <person name="Beisson J."/>
            <person name="Blanc I."/>
            <person name="Bouhouche K."/>
            <person name="Camara F."/>
            <person name="Duharcourt S."/>
            <person name="Guigo R."/>
            <person name="Gogendeau D."/>
            <person name="Katinka M."/>
            <person name="Keller A.-M."/>
            <person name="Kissmehl R."/>
            <person name="Klotz C."/>
            <person name="Koll F."/>
            <person name="Le Moue A."/>
            <person name="Lepere C."/>
            <person name="Malinsky S."/>
            <person name="Nowacki M."/>
            <person name="Nowak J.K."/>
            <person name="Plattner H."/>
            <person name="Poulain J."/>
            <person name="Ruiz F."/>
            <person name="Serrano V."/>
            <person name="Zagulski M."/>
            <person name="Dessen P."/>
            <person name="Betermier M."/>
            <person name="Weissenbach J."/>
            <person name="Scarpelli C."/>
            <person name="Schachter V."/>
            <person name="Sperling L."/>
            <person name="Meyer E."/>
            <person name="Cohen J."/>
            <person name="Wincker P."/>
        </authorList>
    </citation>
    <scope>NUCLEOTIDE SEQUENCE [LARGE SCALE GENOMIC DNA]</scope>
    <source>
        <strain evidence="2 3">Stock d4-2</strain>
    </source>
</reference>
<feature type="compositionally biased region" description="Basic and acidic residues" evidence="1">
    <location>
        <begin position="232"/>
        <end position="246"/>
    </location>
</feature>
<organism evidence="2 3">
    <name type="scientific">Paramecium tetraurelia</name>
    <dbReference type="NCBI Taxonomy" id="5888"/>
    <lineage>
        <taxon>Eukaryota</taxon>
        <taxon>Sar</taxon>
        <taxon>Alveolata</taxon>
        <taxon>Ciliophora</taxon>
        <taxon>Intramacronucleata</taxon>
        <taxon>Oligohymenophorea</taxon>
        <taxon>Peniculida</taxon>
        <taxon>Parameciidae</taxon>
        <taxon>Paramecium</taxon>
    </lineage>
</organism>